<evidence type="ECO:0000256" key="2">
    <source>
        <dbReference type="ARBA" id="ARBA00023125"/>
    </source>
</evidence>
<dbReference type="SUPFAM" id="SSF48008">
    <property type="entry name" value="GntR ligand-binding domain-like"/>
    <property type="match status" value="1"/>
</dbReference>
<evidence type="ECO:0000256" key="1">
    <source>
        <dbReference type="ARBA" id="ARBA00023015"/>
    </source>
</evidence>
<dbReference type="CDD" id="cd07377">
    <property type="entry name" value="WHTH_GntR"/>
    <property type="match status" value="1"/>
</dbReference>
<dbReference type="Pfam" id="PF00392">
    <property type="entry name" value="GntR"/>
    <property type="match status" value="1"/>
</dbReference>
<dbReference type="InterPro" id="IPR008920">
    <property type="entry name" value="TF_FadR/GntR_C"/>
</dbReference>
<evidence type="ECO:0000313" key="6">
    <source>
        <dbReference type="Proteomes" id="UP000198711"/>
    </source>
</evidence>
<evidence type="ECO:0000313" key="5">
    <source>
        <dbReference type="EMBL" id="SDW92020.1"/>
    </source>
</evidence>
<dbReference type="Proteomes" id="UP000198711">
    <property type="component" value="Unassembled WGS sequence"/>
</dbReference>
<dbReference type="InterPro" id="IPR000524">
    <property type="entry name" value="Tscrpt_reg_HTH_GntR"/>
</dbReference>
<sequence>MQTPVKKYCLSDEVASKLQQQIASGKYKAGDQLPTEPELMELFGVGRSTIREAIRLLVNSRLLRVRQGLGTFVDLQHGTCIPWYERLQNAKGPDLQEVRQLLELKIAEKAALNRTQKDITQMTRFLKKRYEAAVNNEIAACITADIQFHISIAEATKNDILADLYKTIAAQIEKSFQEVFSDTSAFLNVHEAHADLLQNIIDKDPKKSWQCAAKITGQPVQ</sequence>
<dbReference type="Gene3D" id="1.10.10.10">
    <property type="entry name" value="Winged helix-like DNA-binding domain superfamily/Winged helix DNA-binding domain"/>
    <property type="match status" value="1"/>
</dbReference>
<gene>
    <name evidence="5" type="ORF">SAMN05444410_10745</name>
</gene>
<keyword evidence="2" id="KW-0238">DNA-binding</keyword>
<dbReference type="GO" id="GO:0003677">
    <property type="term" value="F:DNA binding"/>
    <property type="evidence" value="ECO:0007669"/>
    <property type="project" value="UniProtKB-KW"/>
</dbReference>
<feature type="domain" description="HTH gntR-type" evidence="4">
    <location>
        <begin position="8"/>
        <end position="76"/>
    </location>
</feature>
<dbReference type="InterPro" id="IPR011711">
    <property type="entry name" value="GntR_C"/>
</dbReference>
<evidence type="ECO:0000259" key="4">
    <source>
        <dbReference type="PROSITE" id="PS50949"/>
    </source>
</evidence>
<name>A0A8X8IG21_9BACT</name>
<dbReference type="EMBL" id="FNNO01000007">
    <property type="protein sequence ID" value="SDW92020.1"/>
    <property type="molecule type" value="Genomic_DNA"/>
</dbReference>
<dbReference type="AlphaFoldDB" id="A0A8X8IG21"/>
<dbReference type="PANTHER" id="PTHR43537">
    <property type="entry name" value="TRANSCRIPTIONAL REGULATOR, GNTR FAMILY"/>
    <property type="match status" value="1"/>
</dbReference>
<evidence type="ECO:0000256" key="3">
    <source>
        <dbReference type="ARBA" id="ARBA00023163"/>
    </source>
</evidence>
<protein>
    <submittedName>
        <fullName evidence="5">Transcriptional regulator, GntR family</fullName>
    </submittedName>
</protein>
<dbReference type="SMART" id="SM00895">
    <property type="entry name" value="FCD"/>
    <property type="match status" value="1"/>
</dbReference>
<dbReference type="GO" id="GO:0003700">
    <property type="term" value="F:DNA-binding transcription factor activity"/>
    <property type="evidence" value="ECO:0007669"/>
    <property type="project" value="InterPro"/>
</dbReference>
<dbReference type="InterPro" id="IPR036390">
    <property type="entry name" value="WH_DNA-bd_sf"/>
</dbReference>
<keyword evidence="1" id="KW-0805">Transcription regulation</keyword>
<keyword evidence="6" id="KW-1185">Reference proteome</keyword>
<proteinExistence type="predicted"/>
<accession>A0A8X8IG21</accession>
<keyword evidence="3" id="KW-0804">Transcription</keyword>
<dbReference type="PANTHER" id="PTHR43537:SF47">
    <property type="entry name" value="REGULATORY PROTEIN GNTR HTH"/>
    <property type="match status" value="1"/>
</dbReference>
<dbReference type="PRINTS" id="PR00035">
    <property type="entry name" value="HTHGNTR"/>
</dbReference>
<organism evidence="5 6">
    <name type="scientific">Hydrobacter penzbergensis</name>
    <dbReference type="NCBI Taxonomy" id="1235997"/>
    <lineage>
        <taxon>Bacteria</taxon>
        <taxon>Pseudomonadati</taxon>
        <taxon>Bacteroidota</taxon>
        <taxon>Chitinophagia</taxon>
        <taxon>Chitinophagales</taxon>
        <taxon>Chitinophagaceae</taxon>
        <taxon>Hydrobacter</taxon>
    </lineage>
</organism>
<dbReference type="RefSeq" id="WP_092723699.1">
    <property type="nucleotide sequence ID" value="NZ_FNNO01000007.1"/>
</dbReference>
<comment type="caution">
    <text evidence="5">The sequence shown here is derived from an EMBL/GenBank/DDBJ whole genome shotgun (WGS) entry which is preliminary data.</text>
</comment>
<dbReference type="PROSITE" id="PS50949">
    <property type="entry name" value="HTH_GNTR"/>
    <property type="match status" value="1"/>
</dbReference>
<dbReference type="SUPFAM" id="SSF46785">
    <property type="entry name" value="Winged helix' DNA-binding domain"/>
    <property type="match status" value="1"/>
</dbReference>
<dbReference type="Pfam" id="PF07729">
    <property type="entry name" value="FCD"/>
    <property type="match status" value="1"/>
</dbReference>
<reference evidence="5 6" key="1">
    <citation type="submission" date="2016-10" db="EMBL/GenBank/DDBJ databases">
        <authorList>
            <person name="Varghese N."/>
            <person name="Submissions S."/>
        </authorList>
    </citation>
    <scope>NUCLEOTIDE SEQUENCE [LARGE SCALE GENOMIC DNA]</scope>
    <source>
        <strain evidence="5 6">DSM 25353</strain>
    </source>
</reference>
<dbReference type="SMART" id="SM00345">
    <property type="entry name" value="HTH_GNTR"/>
    <property type="match status" value="1"/>
</dbReference>
<dbReference type="InterPro" id="IPR036388">
    <property type="entry name" value="WH-like_DNA-bd_sf"/>
</dbReference>
<dbReference type="Gene3D" id="1.20.120.530">
    <property type="entry name" value="GntR ligand-binding domain-like"/>
    <property type="match status" value="1"/>
</dbReference>